<dbReference type="Proteomes" id="UP000663887">
    <property type="component" value="Unassembled WGS sequence"/>
</dbReference>
<accession>A0A820QR59</accession>
<reference evidence="4" key="1">
    <citation type="submission" date="2021-02" db="EMBL/GenBank/DDBJ databases">
        <authorList>
            <person name="Nowell W R."/>
        </authorList>
    </citation>
    <scope>NUCLEOTIDE SEQUENCE</scope>
</reference>
<dbReference type="PROSITE" id="PS50181">
    <property type="entry name" value="FBOX"/>
    <property type="match status" value="1"/>
</dbReference>
<evidence type="ECO:0000313" key="3">
    <source>
        <dbReference type="EMBL" id="CAF2144086.1"/>
    </source>
</evidence>
<protein>
    <recommendedName>
        <fullName evidence="1">F-box domain-containing protein</fullName>
    </recommendedName>
</protein>
<dbReference type="Proteomes" id="UP000663866">
    <property type="component" value="Unassembled WGS sequence"/>
</dbReference>
<proteinExistence type="predicted"/>
<dbReference type="AlphaFoldDB" id="A0A820QR59"/>
<dbReference type="EMBL" id="CAJNRG010012889">
    <property type="protein sequence ID" value="CAF2144086.1"/>
    <property type="molecule type" value="Genomic_DNA"/>
</dbReference>
<evidence type="ECO:0000313" key="2">
    <source>
        <dbReference type="EMBL" id="CAF2096862.1"/>
    </source>
</evidence>
<dbReference type="Proteomes" id="UP000663856">
    <property type="component" value="Unassembled WGS sequence"/>
</dbReference>
<dbReference type="EMBL" id="CAJNRF010008050">
    <property type="protein sequence ID" value="CAF2096862.1"/>
    <property type="molecule type" value="Genomic_DNA"/>
</dbReference>
<dbReference type="InterPro" id="IPR036047">
    <property type="entry name" value="F-box-like_dom_sf"/>
</dbReference>
<keyword evidence="5" id="KW-1185">Reference proteome</keyword>
<feature type="domain" description="F-box" evidence="1">
    <location>
        <begin position="226"/>
        <end position="273"/>
    </location>
</feature>
<evidence type="ECO:0000259" key="1">
    <source>
        <dbReference type="PROSITE" id="PS50181"/>
    </source>
</evidence>
<evidence type="ECO:0000313" key="4">
    <source>
        <dbReference type="EMBL" id="CAF4425340.1"/>
    </source>
</evidence>
<dbReference type="SUPFAM" id="SSF81383">
    <property type="entry name" value="F-box domain"/>
    <property type="match status" value="1"/>
</dbReference>
<dbReference type="Gene3D" id="1.20.1280.50">
    <property type="match status" value="1"/>
</dbReference>
<sequence>MIIPTANDEFKFDMYVYCTLSNGSKYDFTNPCSSSSYTAHILDNLDKWTIKKRAYLRWEIDHYHFETASAKLLLILKKYMLYYTHQWRKTAKDYRELLTIADPLTVDDTILCDLFIQYNEKLYGRRPADTDEFFIVREKGRDSIIINRHDFFKLDRGERFSYLYRTALSISCDNDVLVGLEYICTQGPLWLSNYIINNWIDIQNENLKQRQLQLPCLCAEVELYNYCLFPELPQIPTRRILQFITRAVDFHKMQLVCKRWHTILGQESFWRDLFISHYKDHSETLNNATSWKRLYFERLNEENIERKNKFGYFVDATIKLRQYTVNDVLKLWEDLTHQDQIVDPTIMSKIDFILSSSIYSHLGHTSNHYSAKLIAAGVEDYHSQTTIVLNLEMGEYGKISRFSDYMEILSVQCHSNSGIAHSLKFSGPALFGFYMRGREYTHCRSEYLVSTASSIYPTYPSGLLVCLFIIMVHPSHREQFIKYLTNLEKQLLAICFIQ</sequence>
<name>A0A820QR59_9BILA</name>
<dbReference type="InterPro" id="IPR001810">
    <property type="entry name" value="F-box_dom"/>
</dbReference>
<gene>
    <name evidence="4" type="ORF">OVN521_LOCUS36353</name>
    <name evidence="2" type="ORF">WKI299_LOCUS19333</name>
    <name evidence="3" type="ORF">XDN619_LOCUS27296</name>
</gene>
<evidence type="ECO:0000313" key="5">
    <source>
        <dbReference type="Proteomes" id="UP000663866"/>
    </source>
</evidence>
<dbReference type="EMBL" id="CAJOBG010043189">
    <property type="protein sequence ID" value="CAF4425340.1"/>
    <property type="molecule type" value="Genomic_DNA"/>
</dbReference>
<comment type="caution">
    <text evidence="4">The sequence shown here is derived from an EMBL/GenBank/DDBJ whole genome shotgun (WGS) entry which is preliminary data.</text>
</comment>
<organism evidence="4 5">
    <name type="scientific">Rotaria magnacalcarata</name>
    <dbReference type="NCBI Taxonomy" id="392030"/>
    <lineage>
        <taxon>Eukaryota</taxon>
        <taxon>Metazoa</taxon>
        <taxon>Spiralia</taxon>
        <taxon>Gnathifera</taxon>
        <taxon>Rotifera</taxon>
        <taxon>Eurotatoria</taxon>
        <taxon>Bdelloidea</taxon>
        <taxon>Philodinida</taxon>
        <taxon>Philodinidae</taxon>
        <taxon>Rotaria</taxon>
    </lineage>
</organism>